<sequence length="225" mass="24288">MQARDVMTREVVTVGPDTSAKYAAELMAERGFAAVPVVADDDRLVGIVAEADVLADRLPPDPRLHLRRDEAGEDVPPPLLVRGVMTEGVRTVDATADISDIARLFVDDRLRSVPVLEHGRLAGIVSRRDLLRALVRSDDVLRQDVLRLVEGYTGEPGAWDVRVTEGMATVRRTRGTPDVPVEVEDRALRALAHTVAGVIGVRVLHGTEAVADERGAQALDVDASA</sequence>
<evidence type="ECO:0000313" key="5">
    <source>
        <dbReference type="Proteomes" id="UP000198589"/>
    </source>
</evidence>
<dbReference type="PANTHER" id="PTHR43080">
    <property type="entry name" value="CBS DOMAIN-CONTAINING PROTEIN CBSX3, MITOCHONDRIAL"/>
    <property type="match status" value="1"/>
</dbReference>
<dbReference type="InterPro" id="IPR051257">
    <property type="entry name" value="Diverse_CBS-Domain"/>
</dbReference>
<feature type="domain" description="CBS" evidence="3">
    <location>
        <begin position="85"/>
        <end position="140"/>
    </location>
</feature>
<dbReference type="OrthoDB" id="3626971at2"/>
<keyword evidence="1 2" id="KW-0129">CBS domain</keyword>
<dbReference type="InterPro" id="IPR000644">
    <property type="entry name" value="CBS_dom"/>
</dbReference>
<dbReference type="Gene3D" id="3.10.580.10">
    <property type="entry name" value="CBS-domain"/>
    <property type="match status" value="1"/>
</dbReference>
<dbReference type="Proteomes" id="UP000198589">
    <property type="component" value="Unassembled WGS sequence"/>
</dbReference>
<organism evidence="4 5">
    <name type="scientific">Blastococcus tunisiensis</name>
    <dbReference type="NCBI Taxonomy" id="1798228"/>
    <lineage>
        <taxon>Bacteria</taxon>
        <taxon>Bacillati</taxon>
        <taxon>Actinomycetota</taxon>
        <taxon>Actinomycetes</taxon>
        <taxon>Geodermatophilales</taxon>
        <taxon>Geodermatophilaceae</taxon>
        <taxon>Blastococcus</taxon>
    </lineage>
</organism>
<evidence type="ECO:0000256" key="1">
    <source>
        <dbReference type="ARBA" id="ARBA00023122"/>
    </source>
</evidence>
<proteinExistence type="predicted"/>
<accession>A0A1I2E0P5</accession>
<feature type="domain" description="CBS" evidence="3">
    <location>
        <begin position="7"/>
        <end position="63"/>
    </location>
</feature>
<evidence type="ECO:0000256" key="2">
    <source>
        <dbReference type="PROSITE-ProRule" id="PRU00703"/>
    </source>
</evidence>
<dbReference type="InterPro" id="IPR046342">
    <property type="entry name" value="CBS_dom_sf"/>
</dbReference>
<dbReference type="PROSITE" id="PS51371">
    <property type="entry name" value="CBS"/>
    <property type="match status" value="2"/>
</dbReference>
<dbReference type="AlphaFoldDB" id="A0A1I2E0P5"/>
<dbReference type="RefSeq" id="WP_139228831.1">
    <property type="nucleotide sequence ID" value="NZ_FOND01000006.1"/>
</dbReference>
<dbReference type="PANTHER" id="PTHR43080:SF29">
    <property type="entry name" value="OS02G0818000 PROTEIN"/>
    <property type="match status" value="1"/>
</dbReference>
<dbReference type="EMBL" id="FOND01000006">
    <property type="protein sequence ID" value="SFE86492.1"/>
    <property type="molecule type" value="Genomic_DNA"/>
</dbReference>
<name>A0A1I2E0P5_9ACTN</name>
<keyword evidence="5" id="KW-1185">Reference proteome</keyword>
<dbReference type="Pfam" id="PF00571">
    <property type="entry name" value="CBS"/>
    <property type="match status" value="2"/>
</dbReference>
<reference evidence="5" key="1">
    <citation type="submission" date="2016-10" db="EMBL/GenBank/DDBJ databases">
        <authorList>
            <person name="Varghese N."/>
            <person name="Submissions S."/>
        </authorList>
    </citation>
    <scope>NUCLEOTIDE SEQUENCE [LARGE SCALE GENOMIC DNA]</scope>
    <source>
        <strain evidence="5">DSM 46838</strain>
    </source>
</reference>
<protein>
    <submittedName>
        <fullName evidence="4">CBS domain-containing protein</fullName>
    </submittedName>
</protein>
<dbReference type="STRING" id="1798228.SAMN05216574_106203"/>
<dbReference type="SUPFAM" id="SSF54631">
    <property type="entry name" value="CBS-domain pair"/>
    <property type="match status" value="1"/>
</dbReference>
<dbReference type="SMART" id="SM00116">
    <property type="entry name" value="CBS"/>
    <property type="match status" value="2"/>
</dbReference>
<evidence type="ECO:0000313" key="4">
    <source>
        <dbReference type="EMBL" id="SFE86492.1"/>
    </source>
</evidence>
<evidence type="ECO:0000259" key="3">
    <source>
        <dbReference type="PROSITE" id="PS51371"/>
    </source>
</evidence>
<gene>
    <name evidence="4" type="ORF">SAMN05216574_106203</name>
</gene>